<gene>
    <name evidence="11" type="ORF">G4Z02_00320</name>
</gene>
<dbReference type="InterPro" id="IPR027470">
    <property type="entry name" value="Cation_efflux_CTD"/>
</dbReference>
<evidence type="ECO:0000256" key="8">
    <source>
        <dbReference type="SAM" id="Phobius"/>
    </source>
</evidence>
<dbReference type="KEGG" id="xcl:G4Z02_00320"/>
<evidence type="ECO:0000313" key="12">
    <source>
        <dbReference type="Proteomes" id="UP000514720"/>
    </source>
</evidence>
<keyword evidence="3" id="KW-0813">Transport</keyword>
<feature type="transmembrane region" description="Helical" evidence="8">
    <location>
        <begin position="176"/>
        <end position="195"/>
    </location>
</feature>
<feature type="domain" description="Cation efflux protein cytoplasmic" evidence="10">
    <location>
        <begin position="209"/>
        <end position="284"/>
    </location>
</feature>
<dbReference type="Pfam" id="PF01545">
    <property type="entry name" value="Cation_efflux"/>
    <property type="match status" value="1"/>
</dbReference>
<evidence type="ECO:0000256" key="5">
    <source>
        <dbReference type="ARBA" id="ARBA00022989"/>
    </source>
</evidence>
<dbReference type="GO" id="GO:0005385">
    <property type="term" value="F:zinc ion transmembrane transporter activity"/>
    <property type="evidence" value="ECO:0007669"/>
    <property type="project" value="TreeGrafter"/>
</dbReference>
<evidence type="ECO:0000256" key="1">
    <source>
        <dbReference type="ARBA" id="ARBA00004141"/>
    </source>
</evidence>
<keyword evidence="6" id="KW-0406">Ion transport</keyword>
<keyword evidence="12" id="KW-1185">Reference proteome</keyword>
<feature type="transmembrane region" description="Helical" evidence="8">
    <location>
        <begin position="147"/>
        <end position="170"/>
    </location>
</feature>
<sequence>MKEKSSHSHNHSVSNIKVAFLLNFFFTVLELIGGILFNSMAILSDALHDLGDSISLGLAWVFGKLSQKDHNEQFTYGYKRYSLLAALINTIVLIVGSFIVLWNAVPRLLDPVHANAKGMIGFAIIGIMVNGFAVLKTKKGKTLNEKVISWHLLEDVLGWIGVLIVGLIMFVKDIHILDPILAIVFTVYILYNVFINFRKTILLFLQAVPEDININKLDEMFKDIKNVQDVQHTHVWSLDSEHHVLTTHLIIKSSSDLKDINRIKREAHMITKKQDFEHVTIEIDFEQEHTDCFSKD</sequence>
<dbReference type="Proteomes" id="UP000514720">
    <property type="component" value="Chromosome"/>
</dbReference>
<organism evidence="11 12">
    <name type="scientific">Candidatus Xianfuyuplasma coldseepsis</name>
    <dbReference type="NCBI Taxonomy" id="2782163"/>
    <lineage>
        <taxon>Bacteria</taxon>
        <taxon>Bacillati</taxon>
        <taxon>Mycoplasmatota</taxon>
        <taxon>Mollicutes</taxon>
        <taxon>Candidatus Izemoplasmatales</taxon>
        <taxon>Candidatus Izemoplasmataceae</taxon>
        <taxon>Candidatus Xianfuyuplasma</taxon>
    </lineage>
</organism>
<dbReference type="Gene3D" id="1.20.1510.10">
    <property type="entry name" value="Cation efflux protein transmembrane domain"/>
    <property type="match status" value="1"/>
</dbReference>
<keyword evidence="4 8" id="KW-0812">Transmembrane</keyword>
<evidence type="ECO:0000313" key="11">
    <source>
        <dbReference type="EMBL" id="QMS84247.1"/>
    </source>
</evidence>
<feature type="transmembrane region" description="Helical" evidence="8">
    <location>
        <begin position="83"/>
        <end position="104"/>
    </location>
</feature>
<evidence type="ECO:0000256" key="7">
    <source>
        <dbReference type="ARBA" id="ARBA00023136"/>
    </source>
</evidence>
<dbReference type="SUPFAM" id="SSF161111">
    <property type="entry name" value="Cation efflux protein transmembrane domain-like"/>
    <property type="match status" value="1"/>
</dbReference>
<name>A0A7L7KNN4_9MOLU</name>
<protein>
    <submittedName>
        <fullName evidence="11">Cation transporter</fullName>
    </submittedName>
</protein>
<evidence type="ECO:0000259" key="9">
    <source>
        <dbReference type="Pfam" id="PF01545"/>
    </source>
</evidence>
<accession>A0A7L7KNN4</accession>
<dbReference type="PANTHER" id="PTHR11562:SF17">
    <property type="entry name" value="RE54080P-RELATED"/>
    <property type="match status" value="1"/>
</dbReference>
<dbReference type="EMBL" id="CP048914">
    <property type="protein sequence ID" value="QMS84247.1"/>
    <property type="molecule type" value="Genomic_DNA"/>
</dbReference>
<dbReference type="PANTHER" id="PTHR11562">
    <property type="entry name" value="CATION EFFLUX PROTEIN/ ZINC TRANSPORTER"/>
    <property type="match status" value="1"/>
</dbReference>
<keyword evidence="5 8" id="KW-1133">Transmembrane helix</keyword>
<dbReference type="AlphaFoldDB" id="A0A7L7KNN4"/>
<dbReference type="InterPro" id="IPR058533">
    <property type="entry name" value="Cation_efflux_TM"/>
</dbReference>
<evidence type="ECO:0000256" key="4">
    <source>
        <dbReference type="ARBA" id="ARBA00022692"/>
    </source>
</evidence>
<feature type="transmembrane region" description="Helical" evidence="8">
    <location>
        <begin position="46"/>
        <end position="63"/>
    </location>
</feature>
<dbReference type="NCBIfam" id="TIGR01297">
    <property type="entry name" value="CDF"/>
    <property type="match status" value="1"/>
</dbReference>
<dbReference type="InterPro" id="IPR002524">
    <property type="entry name" value="Cation_efflux"/>
</dbReference>
<feature type="transmembrane region" description="Helical" evidence="8">
    <location>
        <begin position="20"/>
        <end position="40"/>
    </location>
</feature>
<keyword evidence="7 8" id="KW-0472">Membrane</keyword>
<feature type="transmembrane region" description="Helical" evidence="8">
    <location>
        <begin position="116"/>
        <end position="135"/>
    </location>
</feature>
<dbReference type="RefSeq" id="WP_258877856.1">
    <property type="nucleotide sequence ID" value="NZ_CP048914.1"/>
</dbReference>
<evidence type="ECO:0000256" key="6">
    <source>
        <dbReference type="ARBA" id="ARBA00023065"/>
    </source>
</evidence>
<proteinExistence type="inferred from homology"/>
<evidence type="ECO:0000256" key="2">
    <source>
        <dbReference type="ARBA" id="ARBA00008873"/>
    </source>
</evidence>
<dbReference type="InterPro" id="IPR050681">
    <property type="entry name" value="CDF/SLC30A"/>
</dbReference>
<feature type="domain" description="Cation efflux protein transmembrane" evidence="9">
    <location>
        <begin position="16"/>
        <end position="203"/>
    </location>
</feature>
<evidence type="ECO:0000256" key="3">
    <source>
        <dbReference type="ARBA" id="ARBA00022448"/>
    </source>
</evidence>
<reference evidence="11 12" key="1">
    <citation type="submission" date="2020-02" db="EMBL/GenBank/DDBJ databases">
        <authorList>
            <person name="Zheng R.K."/>
            <person name="Sun C.M."/>
        </authorList>
    </citation>
    <scope>NUCLEOTIDE SEQUENCE [LARGE SCALE GENOMIC DNA]</scope>
    <source>
        <strain evidence="12">zrk13</strain>
    </source>
</reference>
<dbReference type="InterPro" id="IPR027469">
    <property type="entry name" value="Cation_efflux_TMD_sf"/>
</dbReference>
<evidence type="ECO:0000259" key="10">
    <source>
        <dbReference type="Pfam" id="PF16916"/>
    </source>
</evidence>
<comment type="similarity">
    <text evidence="2">Belongs to the cation diffusion facilitator (CDF) transporter (TC 2.A.4) family. SLC30A subfamily.</text>
</comment>
<comment type="subcellular location">
    <subcellularLocation>
        <location evidence="1">Membrane</location>
        <topology evidence="1">Multi-pass membrane protein</topology>
    </subcellularLocation>
</comment>
<dbReference type="GO" id="GO:0005886">
    <property type="term" value="C:plasma membrane"/>
    <property type="evidence" value="ECO:0007669"/>
    <property type="project" value="TreeGrafter"/>
</dbReference>
<dbReference type="Pfam" id="PF16916">
    <property type="entry name" value="ZT_dimer"/>
    <property type="match status" value="1"/>
</dbReference>